<feature type="domain" description="Chromo" evidence="3">
    <location>
        <begin position="7"/>
        <end position="65"/>
    </location>
</feature>
<dbReference type="STRING" id="195883.A0A482XS04"/>
<dbReference type="PROSITE" id="PS00598">
    <property type="entry name" value="CHROMO_1"/>
    <property type="match status" value="2"/>
</dbReference>
<dbReference type="OrthoDB" id="273092at2759"/>
<feature type="domain" description="Chromo" evidence="3">
    <location>
        <begin position="65"/>
        <end position="123"/>
    </location>
</feature>
<dbReference type="InterPro" id="IPR023779">
    <property type="entry name" value="Chromodomain_CS"/>
</dbReference>
<feature type="domain" description="Chromo" evidence="3">
    <location>
        <begin position="191"/>
        <end position="249"/>
    </location>
</feature>
<dbReference type="GO" id="GO:0000792">
    <property type="term" value="C:heterochromatin"/>
    <property type="evidence" value="ECO:0007669"/>
    <property type="project" value="UniProtKB-ARBA"/>
</dbReference>
<sequence>MATKEEFIVEKILDKRRVGAKVEYLLKWEGYPEEESTWEKEENLNCPKLIEEFNKAAGNGEDNSYDVEKILDKRIRGGEPHYLIKWKGYSKKECSWEPESHLNCNRLLKAFNDEKTGGRDASSSYDVDRILGKRIRKEKLYYLVKWKGYPESEASWEPEENLDCDKLLRDFNNEKMGEVEESLLRGFDRGLKPAKIIEALLKDGNIYYLMSWLGSFETDMIPANVANAKCPEVVIKFHEERITWKVGAES</sequence>
<comment type="caution">
    <text evidence="4">The sequence shown here is derived from an EMBL/GenBank/DDBJ whole genome shotgun (WGS) entry which is preliminary data.</text>
</comment>
<dbReference type="InterPro" id="IPR016197">
    <property type="entry name" value="Chromo-like_dom_sf"/>
</dbReference>
<name>A0A482XS04_LAOST</name>
<dbReference type="SMART" id="SM00298">
    <property type="entry name" value="CHROMO"/>
    <property type="match status" value="3"/>
</dbReference>
<dbReference type="Proteomes" id="UP000291343">
    <property type="component" value="Unassembled WGS sequence"/>
</dbReference>
<dbReference type="PRINTS" id="PR00504">
    <property type="entry name" value="CHROMODOMAIN"/>
</dbReference>
<dbReference type="SUPFAM" id="SSF54160">
    <property type="entry name" value="Chromo domain-like"/>
    <property type="match status" value="4"/>
</dbReference>
<dbReference type="SMART" id="SM00300">
    <property type="entry name" value="ChSh"/>
    <property type="match status" value="1"/>
</dbReference>
<dbReference type="InterPro" id="IPR023780">
    <property type="entry name" value="Chromo_domain"/>
</dbReference>
<dbReference type="GO" id="GO:0005634">
    <property type="term" value="C:nucleus"/>
    <property type="evidence" value="ECO:0007669"/>
    <property type="project" value="UniProtKB-SubCell"/>
</dbReference>
<dbReference type="InterPro" id="IPR000953">
    <property type="entry name" value="Chromo/chromo_shadow_dom"/>
</dbReference>
<gene>
    <name evidence="4" type="ORF">LSTR_LSTR006196</name>
</gene>
<keyword evidence="2" id="KW-0539">Nucleus</keyword>
<proteinExistence type="predicted"/>
<evidence type="ECO:0000313" key="5">
    <source>
        <dbReference type="Proteomes" id="UP000291343"/>
    </source>
</evidence>
<evidence type="ECO:0000256" key="2">
    <source>
        <dbReference type="ARBA" id="ARBA00023242"/>
    </source>
</evidence>
<dbReference type="AlphaFoldDB" id="A0A482XS04"/>
<accession>A0A482XS04</accession>
<dbReference type="SMR" id="A0A482XS04"/>
<dbReference type="CDD" id="cd00024">
    <property type="entry name" value="CD_CSD"/>
    <property type="match status" value="2"/>
</dbReference>
<dbReference type="InterPro" id="IPR017984">
    <property type="entry name" value="Chromo_dom_subgr"/>
</dbReference>
<dbReference type="InterPro" id="IPR051219">
    <property type="entry name" value="Heterochromatin_chromo-domain"/>
</dbReference>
<comment type="subcellular location">
    <subcellularLocation>
        <location evidence="1">Nucleus</location>
    </subcellularLocation>
</comment>
<evidence type="ECO:0000313" key="4">
    <source>
        <dbReference type="EMBL" id="RZF48229.1"/>
    </source>
</evidence>
<dbReference type="Gene3D" id="2.40.50.40">
    <property type="match status" value="4"/>
</dbReference>
<reference evidence="4 5" key="1">
    <citation type="journal article" date="2017" name="Gigascience">
        <title>Genome sequence of the small brown planthopper, Laodelphax striatellus.</title>
        <authorList>
            <person name="Zhu J."/>
            <person name="Jiang F."/>
            <person name="Wang X."/>
            <person name="Yang P."/>
            <person name="Bao Y."/>
            <person name="Zhao W."/>
            <person name="Wang W."/>
            <person name="Lu H."/>
            <person name="Wang Q."/>
            <person name="Cui N."/>
            <person name="Li J."/>
            <person name="Chen X."/>
            <person name="Luo L."/>
            <person name="Yu J."/>
            <person name="Kang L."/>
            <person name="Cui F."/>
        </authorList>
    </citation>
    <scope>NUCLEOTIDE SEQUENCE [LARGE SCALE GENOMIC DNA]</scope>
    <source>
        <strain evidence="4">Lst14</strain>
    </source>
</reference>
<dbReference type="InterPro" id="IPR008251">
    <property type="entry name" value="Chromo_shadow_dom"/>
</dbReference>
<protein>
    <recommendedName>
        <fullName evidence="3">Chromo domain-containing protein</fullName>
    </recommendedName>
</protein>
<dbReference type="Pfam" id="PF00385">
    <property type="entry name" value="Chromo"/>
    <property type="match status" value="3"/>
</dbReference>
<feature type="domain" description="Chromo" evidence="3">
    <location>
        <begin position="125"/>
        <end position="183"/>
    </location>
</feature>
<dbReference type="EMBL" id="QKKF02002619">
    <property type="protein sequence ID" value="RZF48229.1"/>
    <property type="molecule type" value="Genomic_DNA"/>
</dbReference>
<dbReference type="PROSITE" id="PS50013">
    <property type="entry name" value="CHROMO_2"/>
    <property type="match status" value="4"/>
</dbReference>
<organism evidence="4 5">
    <name type="scientific">Laodelphax striatellus</name>
    <name type="common">Small brown planthopper</name>
    <name type="synonym">Delphax striatella</name>
    <dbReference type="NCBI Taxonomy" id="195883"/>
    <lineage>
        <taxon>Eukaryota</taxon>
        <taxon>Metazoa</taxon>
        <taxon>Ecdysozoa</taxon>
        <taxon>Arthropoda</taxon>
        <taxon>Hexapoda</taxon>
        <taxon>Insecta</taxon>
        <taxon>Pterygota</taxon>
        <taxon>Neoptera</taxon>
        <taxon>Paraneoptera</taxon>
        <taxon>Hemiptera</taxon>
        <taxon>Auchenorrhyncha</taxon>
        <taxon>Fulgoroidea</taxon>
        <taxon>Delphacidae</taxon>
        <taxon>Criomorphinae</taxon>
        <taxon>Laodelphax</taxon>
    </lineage>
</organism>
<dbReference type="Pfam" id="PF01393">
    <property type="entry name" value="Chromo_shadow"/>
    <property type="match status" value="1"/>
</dbReference>
<evidence type="ECO:0000256" key="1">
    <source>
        <dbReference type="ARBA" id="ARBA00004123"/>
    </source>
</evidence>
<keyword evidence="5" id="KW-1185">Reference proteome</keyword>
<dbReference type="InParanoid" id="A0A482XS04"/>
<evidence type="ECO:0000259" key="3">
    <source>
        <dbReference type="PROSITE" id="PS50013"/>
    </source>
</evidence>
<dbReference type="PANTHER" id="PTHR22812">
    <property type="entry name" value="CHROMOBOX PROTEIN"/>
    <property type="match status" value="1"/>
</dbReference>